<evidence type="ECO:0000313" key="3">
    <source>
        <dbReference type="Proteomes" id="UP000271125"/>
    </source>
</evidence>
<gene>
    <name evidence="2" type="ORF">DRP43_04800</name>
</gene>
<dbReference type="InterPro" id="IPR014710">
    <property type="entry name" value="RmlC-like_jellyroll"/>
</dbReference>
<dbReference type="SUPFAM" id="SSF51182">
    <property type="entry name" value="RmlC-like cupins"/>
    <property type="match status" value="1"/>
</dbReference>
<dbReference type="InterPro" id="IPR013096">
    <property type="entry name" value="Cupin_2"/>
</dbReference>
<evidence type="ECO:0000313" key="2">
    <source>
        <dbReference type="EMBL" id="RKX69080.1"/>
    </source>
</evidence>
<dbReference type="InterPro" id="IPR011051">
    <property type="entry name" value="RmlC_Cupin_sf"/>
</dbReference>
<feature type="domain" description="Cupin type-2" evidence="1">
    <location>
        <begin position="27"/>
        <end position="82"/>
    </location>
</feature>
<name>A0A660SGH2_UNCT6</name>
<accession>A0A660SGH2</accession>
<reference evidence="2 3" key="1">
    <citation type="submission" date="2018-06" db="EMBL/GenBank/DDBJ databases">
        <title>Extensive metabolic versatility and redundancy in microbially diverse, dynamic hydrothermal sediments.</title>
        <authorList>
            <person name="Dombrowski N."/>
            <person name="Teske A."/>
            <person name="Baker B.J."/>
        </authorList>
    </citation>
    <scope>NUCLEOTIDE SEQUENCE [LARGE SCALE GENOMIC DNA]</scope>
    <source>
        <strain evidence="2">B10_G13</strain>
    </source>
</reference>
<dbReference type="Pfam" id="PF07883">
    <property type="entry name" value="Cupin_2"/>
    <property type="match status" value="1"/>
</dbReference>
<protein>
    <recommendedName>
        <fullName evidence="1">Cupin type-2 domain-containing protein</fullName>
    </recommendedName>
</protein>
<dbReference type="Gene3D" id="2.60.120.10">
    <property type="entry name" value="Jelly Rolls"/>
    <property type="match status" value="1"/>
</dbReference>
<sequence>MKRVKKIWGEELWVVNRDYCGKILLLKRGFSCSLHRHKIKDETFYIIRGNVLMEVGDKKWIMKPRDFVRIPPNTWHRFSGLTSAEIVEFSTHHKDSDTERKTKSGKSKLKVAYDFDGVVDKGIELEFDAPIITGRSYEEVDKIPLDIFLNHPVYFNPVPIIEKTLESEIRWKAHMIRRLGIEVYYEDNPEIIVRLEKLCPNCHIVKV</sequence>
<dbReference type="EMBL" id="QNBD01000218">
    <property type="protein sequence ID" value="RKX69080.1"/>
    <property type="molecule type" value="Genomic_DNA"/>
</dbReference>
<proteinExistence type="predicted"/>
<organism evidence="2 3">
    <name type="scientific">candidate division TA06 bacterium</name>
    <dbReference type="NCBI Taxonomy" id="2250710"/>
    <lineage>
        <taxon>Bacteria</taxon>
        <taxon>Bacteria division TA06</taxon>
    </lineage>
</organism>
<evidence type="ECO:0000259" key="1">
    <source>
        <dbReference type="Pfam" id="PF07883"/>
    </source>
</evidence>
<dbReference type="AlphaFoldDB" id="A0A660SGH2"/>
<dbReference type="Proteomes" id="UP000271125">
    <property type="component" value="Unassembled WGS sequence"/>
</dbReference>
<comment type="caution">
    <text evidence="2">The sequence shown here is derived from an EMBL/GenBank/DDBJ whole genome shotgun (WGS) entry which is preliminary data.</text>
</comment>